<dbReference type="Pfam" id="PF00005">
    <property type="entry name" value="ABC_tran"/>
    <property type="match status" value="1"/>
</dbReference>
<dbReference type="SUPFAM" id="SSF90123">
    <property type="entry name" value="ABC transporter transmembrane region"/>
    <property type="match status" value="1"/>
</dbReference>
<feature type="transmembrane region" description="Helical" evidence="7">
    <location>
        <begin position="147"/>
        <end position="166"/>
    </location>
</feature>
<gene>
    <name evidence="10" type="primary">txxe 912-hetA</name>
    <name evidence="10" type="ORF">TXXE_09440</name>
</gene>
<comment type="caution">
    <text evidence="10">The sequence shown here is derived from an EMBL/GenBank/DDBJ whole genome shotgun (WGS) entry which is preliminary data.</text>
</comment>
<keyword evidence="5 7" id="KW-1133">Transmembrane helix</keyword>
<dbReference type="PANTHER" id="PTHR24221:SF654">
    <property type="entry name" value="ATP-BINDING CASSETTE SUB-FAMILY B MEMBER 6"/>
    <property type="match status" value="1"/>
</dbReference>
<name>A0ABM8V3Z4_THEXY</name>
<keyword evidence="3" id="KW-0547">Nucleotide-binding</keyword>
<dbReference type="PROSITE" id="PS50893">
    <property type="entry name" value="ABC_TRANSPORTER_2"/>
    <property type="match status" value="1"/>
</dbReference>
<evidence type="ECO:0000256" key="2">
    <source>
        <dbReference type="ARBA" id="ARBA00022692"/>
    </source>
</evidence>
<evidence type="ECO:0000256" key="3">
    <source>
        <dbReference type="ARBA" id="ARBA00022741"/>
    </source>
</evidence>
<feature type="transmembrane region" description="Helical" evidence="7">
    <location>
        <begin position="172"/>
        <end position="192"/>
    </location>
</feature>
<dbReference type="SMART" id="SM00382">
    <property type="entry name" value="AAA"/>
    <property type="match status" value="1"/>
</dbReference>
<reference evidence="10 11" key="1">
    <citation type="submission" date="2021-04" db="EMBL/GenBank/DDBJ databases">
        <authorList>
            <person name="Rakotoarivonina H."/>
        </authorList>
    </citation>
    <scope>NUCLEOTIDE SEQUENCE [LARGE SCALE GENOMIC DNA]</scope>
    <source>
        <strain evidence="10 11">XE</strain>
    </source>
</reference>
<dbReference type="InterPro" id="IPR017871">
    <property type="entry name" value="ABC_transporter-like_CS"/>
</dbReference>
<dbReference type="InterPro" id="IPR011527">
    <property type="entry name" value="ABC1_TM_dom"/>
</dbReference>
<keyword evidence="2 7" id="KW-0812">Transmembrane</keyword>
<comment type="subcellular location">
    <subcellularLocation>
        <location evidence="1">Cell membrane</location>
        <topology evidence="1">Multi-pass membrane protein</topology>
    </subcellularLocation>
</comment>
<dbReference type="Gene3D" id="3.40.50.300">
    <property type="entry name" value="P-loop containing nucleotide triphosphate hydrolases"/>
    <property type="match status" value="1"/>
</dbReference>
<dbReference type="RefSeq" id="WP_213484412.1">
    <property type="nucleotide sequence ID" value="NZ_CAJRAY010000043.1"/>
</dbReference>
<dbReference type="InterPro" id="IPR003593">
    <property type="entry name" value="AAA+_ATPase"/>
</dbReference>
<dbReference type="GO" id="GO:0016787">
    <property type="term" value="F:hydrolase activity"/>
    <property type="evidence" value="ECO:0007669"/>
    <property type="project" value="UniProtKB-KW"/>
</dbReference>
<evidence type="ECO:0000313" key="10">
    <source>
        <dbReference type="EMBL" id="CAG5086054.1"/>
    </source>
</evidence>
<dbReference type="SUPFAM" id="SSF52540">
    <property type="entry name" value="P-loop containing nucleoside triphosphate hydrolases"/>
    <property type="match status" value="1"/>
</dbReference>
<keyword evidence="11" id="KW-1185">Reference proteome</keyword>
<feature type="transmembrane region" description="Helical" evidence="7">
    <location>
        <begin position="264"/>
        <end position="282"/>
    </location>
</feature>
<dbReference type="GO" id="GO:0005524">
    <property type="term" value="F:ATP binding"/>
    <property type="evidence" value="ECO:0007669"/>
    <property type="project" value="UniProtKB-KW"/>
</dbReference>
<evidence type="ECO:0000259" key="8">
    <source>
        <dbReference type="PROSITE" id="PS50893"/>
    </source>
</evidence>
<evidence type="ECO:0000256" key="7">
    <source>
        <dbReference type="SAM" id="Phobius"/>
    </source>
</evidence>
<evidence type="ECO:0000259" key="9">
    <source>
        <dbReference type="PROSITE" id="PS50929"/>
    </source>
</evidence>
<accession>A0ABM8V3Z4</accession>
<proteinExistence type="predicted"/>
<dbReference type="EC" id="3.6.3.-" evidence="10"/>
<evidence type="ECO:0000256" key="6">
    <source>
        <dbReference type="ARBA" id="ARBA00023136"/>
    </source>
</evidence>
<feature type="transmembrane region" description="Helical" evidence="7">
    <location>
        <begin position="74"/>
        <end position="93"/>
    </location>
</feature>
<dbReference type="InterPro" id="IPR039421">
    <property type="entry name" value="Type_1_exporter"/>
</dbReference>
<sequence>MKAMLHAVKLLRRYAGAPLAPVIAGMALAGLFEGAGILLIVPLLGASGFLDGAHDSVPFLAPLLGRLKTLPADSLLPVLLGLFVLAVVLQSALQRHVAIQSTRIVNRFGRNLRIELFDALQDARWSLYLRKRRTDLMNAMTTETARMLYGMGLVLQAASALIYTVLQIGIALAMSWALTALVLACGAAVLLISRRLIGKARALGSLTSELAQDYLAGVHDRLQGMKDIKSNDMADGGRKWIRGITERLLQEQLAYIRLRSATDAGYRIASAVLVAAFAYAAVRMLHTPPHILLLIVLIFARLWPRITTLQTQAQQLASAAPAFASVQALLAECKRERETASRGDAALADAEADAKSGQLRLEYGIRLSGVAFSYEGAGGRKALDGIDLFIPARATTAIVGHSGAGKSTLVDAVMGLIRPQEGEIRIDDVPLTDERLAALRRSVGYVPQDPFLFGGTILDNLRMARPDATEEEVHEALRFAAAESFVSRLPQGIHTPIGDRGIRLSGGERQRIVLARAILRKPGILILDEATSALDSESEAAILHSLERLRGSMTIIVIAHRLSTIRGADQVVVMEQGRIVQCGRYAALAADRSGLFDRLLRQQATGV</sequence>
<dbReference type="InterPro" id="IPR036640">
    <property type="entry name" value="ABC1_TM_sf"/>
</dbReference>
<feature type="domain" description="ABC transporter" evidence="8">
    <location>
        <begin position="365"/>
        <end position="601"/>
    </location>
</feature>
<evidence type="ECO:0000256" key="4">
    <source>
        <dbReference type="ARBA" id="ARBA00022840"/>
    </source>
</evidence>
<keyword evidence="6 7" id="KW-0472">Membrane</keyword>
<dbReference type="Pfam" id="PF00664">
    <property type="entry name" value="ABC_membrane"/>
    <property type="match status" value="1"/>
</dbReference>
<dbReference type="InterPro" id="IPR027417">
    <property type="entry name" value="P-loop_NTPase"/>
</dbReference>
<feature type="domain" description="ABC transmembrane type-1" evidence="9">
    <location>
        <begin position="22"/>
        <end position="318"/>
    </location>
</feature>
<evidence type="ECO:0000313" key="11">
    <source>
        <dbReference type="Proteomes" id="UP000681526"/>
    </source>
</evidence>
<dbReference type="Proteomes" id="UP000681526">
    <property type="component" value="Unassembled WGS sequence"/>
</dbReference>
<organism evidence="10 11">
    <name type="scientific">Thermobacillus xylanilyticus</name>
    <dbReference type="NCBI Taxonomy" id="76633"/>
    <lineage>
        <taxon>Bacteria</taxon>
        <taxon>Bacillati</taxon>
        <taxon>Bacillota</taxon>
        <taxon>Bacilli</taxon>
        <taxon>Bacillales</taxon>
        <taxon>Paenibacillaceae</taxon>
        <taxon>Thermobacillus</taxon>
    </lineage>
</organism>
<dbReference type="PROSITE" id="PS50929">
    <property type="entry name" value="ABC_TM1F"/>
    <property type="match status" value="1"/>
</dbReference>
<protein>
    <submittedName>
        <fullName evidence="10">Lipid A export ATP-binding/permease protein msbA</fullName>
        <ecNumber evidence="10">3.6.3.-</ecNumber>
    </submittedName>
</protein>
<dbReference type="InterPro" id="IPR003439">
    <property type="entry name" value="ABC_transporter-like_ATP-bd"/>
</dbReference>
<keyword evidence="10" id="KW-0378">Hydrolase</keyword>
<feature type="transmembrane region" description="Helical" evidence="7">
    <location>
        <begin position="21"/>
        <end position="44"/>
    </location>
</feature>
<evidence type="ECO:0000256" key="5">
    <source>
        <dbReference type="ARBA" id="ARBA00022989"/>
    </source>
</evidence>
<dbReference type="EMBL" id="CAJRAY010000043">
    <property type="protein sequence ID" value="CAG5086054.1"/>
    <property type="molecule type" value="Genomic_DNA"/>
</dbReference>
<dbReference type="PANTHER" id="PTHR24221">
    <property type="entry name" value="ATP-BINDING CASSETTE SUB-FAMILY B"/>
    <property type="match status" value="1"/>
</dbReference>
<keyword evidence="4 10" id="KW-0067">ATP-binding</keyword>
<evidence type="ECO:0000256" key="1">
    <source>
        <dbReference type="ARBA" id="ARBA00004651"/>
    </source>
</evidence>
<dbReference type="PROSITE" id="PS00211">
    <property type="entry name" value="ABC_TRANSPORTER_1"/>
    <property type="match status" value="1"/>
</dbReference>
<dbReference type="Gene3D" id="1.20.1560.10">
    <property type="entry name" value="ABC transporter type 1, transmembrane domain"/>
    <property type="match status" value="1"/>
</dbReference>